<dbReference type="GO" id="GO:0034040">
    <property type="term" value="F:ATPase-coupled lipid transmembrane transporter activity"/>
    <property type="evidence" value="ECO:0007669"/>
    <property type="project" value="TreeGrafter"/>
</dbReference>
<feature type="transmembrane region" description="Helical" evidence="7">
    <location>
        <begin position="231"/>
        <end position="253"/>
    </location>
</feature>
<reference evidence="11 13" key="2">
    <citation type="submission" date="2024-04" db="EMBL/GenBank/DDBJ databases">
        <title>Three lactobacilli isolated from voided urine samples from females with type 2 diabetes.</title>
        <authorList>
            <person name="Kula A."/>
            <person name="Stegman N."/>
            <person name="Putonti C."/>
        </authorList>
    </citation>
    <scope>NUCLEOTIDE SEQUENCE [LARGE SCALE GENOMIC DNA]</scope>
    <source>
        <strain evidence="11 13">1855</strain>
    </source>
</reference>
<keyword evidence="6 7" id="KW-0472">Membrane</keyword>
<evidence type="ECO:0000256" key="6">
    <source>
        <dbReference type="ARBA" id="ARBA00023136"/>
    </source>
</evidence>
<evidence type="ECO:0000256" key="4">
    <source>
        <dbReference type="ARBA" id="ARBA00022840"/>
    </source>
</evidence>
<dbReference type="InterPro" id="IPR027417">
    <property type="entry name" value="P-loop_NTPase"/>
</dbReference>
<dbReference type="PANTHER" id="PTHR24221:SF654">
    <property type="entry name" value="ATP-BINDING CASSETTE SUB-FAMILY B MEMBER 6"/>
    <property type="match status" value="1"/>
</dbReference>
<dbReference type="InterPro" id="IPR003593">
    <property type="entry name" value="AAA+_ATPase"/>
</dbReference>
<organism evidence="10 12">
    <name type="scientific">Lactobacillus jensenii</name>
    <dbReference type="NCBI Taxonomy" id="109790"/>
    <lineage>
        <taxon>Bacteria</taxon>
        <taxon>Bacillati</taxon>
        <taxon>Bacillota</taxon>
        <taxon>Bacilli</taxon>
        <taxon>Lactobacillales</taxon>
        <taxon>Lactobacillaceae</taxon>
        <taxon>Lactobacillus</taxon>
    </lineage>
</organism>
<proteinExistence type="predicted"/>
<keyword evidence="5 7" id="KW-1133">Transmembrane helix</keyword>
<dbReference type="InterPro" id="IPR039421">
    <property type="entry name" value="Type_1_exporter"/>
</dbReference>
<dbReference type="GO" id="GO:0140359">
    <property type="term" value="F:ABC-type transporter activity"/>
    <property type="evidence" value="ECO:0007669"/>
    <property type="project" value="InterPro"/>
</dbReference>
<dbReference type="PROSITE" id="PS50929">
    <property type="entry name" value="ABC_TM1F"/>
    <property type="match status" value="1"/>
</dbReference>
<gene>
    <name evidence="11" type="ORF">AAC431_06130</name>
    <name evidence="10" type="ORF">F6H94_02090</name>
</gene>
<reference evidence="10 12" key="1">
    <citation type="submission" date="2019-09" db="EMBL/GenBank/DDBJ databases">
        <title>Draft genome sequence assemblies of isolates from the urinary tract.</title>
        <authorList>
            <person name="Mores C.R."/>
            <person name="Putonti C."/>
            <person name="Wolfe A.J."/>
        </authorList>
    </citation>
    <scope>NUCLEOTIDE SEQUENCE [LARGE SCALE GENOMIC DNA]</scope>
    <source>
        <strain evidence="10 12">UMB246</strain>
    </source>
</reference>
<evidence type="ECO:0000256" key="3">
    <source>
        <dbReference type="ARBA" id="ARBA00022741"/>
    </source>
</evidence>
<dbReference type="KEGG" id="lje:BUE77_00480"/>
<dbReference type="GO" id="GO:0005886">
    <property type="term" value="C:plasma membrane"/>
    <property type="evidence" value="ECO:0007669"/>
    <property type="project" value="UniProtKB-SubCell"/>
</dbReference>
<dbReference type="PANTHER" id="PTHR24221">
    <property type="entry name" value="ATP-BINDING CASSETTE SUB-FAMILY B"/>
    <property type="match status" value="1"/>
</dbReference>
<dbReference type="InterPro" id="IPR011527">
    <property type="entry name" value="ABC1_TM_dom"/>
</dbReference>
<dbReference type="GeneID" id="31742172"/>
<dbReference type="AlphaFoldDB" id="A0A5N1IDS6"/>
<sequence>MTLKYAHPFKLFMYLILAIIKSFEMVFVAYTFKLFIDYANKPKGSLLNIVLVAFGVLVLLGIAGVLYQLLYANIVTEINLNIKAKAAKYLLVNRNSNSEIDVSFMTNDLKQLETNRIEAQLDIIMNAIQFISAFVSALLGSWILSLVFLFAAFAPALLQNIFGPMIEKSSDVWEKENRKYTNTVDDSLTIAPMSQLYDVEPSLMHRLYKAAKNMELALRKTNSVKQIANELTMTLAFICSMLLPFAIGVYLVVNGQITLGTIMMIAQLANNFINPIVGIFGDINNVKSTNPIWNKFLAIPELTKESIESATNKFTNLKIQNAAIKINDKQIFSNVNLDVKSGEKILLDAPSGWGKSTLLNVITGNYKLTTGDYLFNGKEENGNWSQLHQYFSFINQKPIILDDTLGFNITLGRKVSAEILDNAITKAGLKELVADKGLDYQVGKNGKNLSGGQNQRVEIARAIIADRPILIADEATSALDQELSEKIHQTILEDFPGTVIEVAHKVSEKEKAKFTQVVELVKA</sequence>
<dbReference type="InterPro" id="IPR036640">
    <property type="entry name" value="ABC1_TM_sf"/>
</dbReference>
<feature type="transmembrane region" description="Helical" evidence="7">
    <location>
        <begin position="47"/>
        <end position="70"/>
    </location>
</feature>
<evidence type="ECO:0000256" key="1">
    <source>
        <dbReference type="ARBA" id="ARBA00004651"/>
    </source>
</evidence>
<feature type="domain" description="ABC transporter" evidence="8">
    <location>
        <begin position="317"/>
        <end position="520"/>
    </location>
</feature>
<dbReference type="SMART" id="SM00382">
    <property type="entry name" value="AAA"/>
    <property type="match status" value="1"/>
</dbReference>
<evidence type="ECO:0000313" key="11">
    <source>
        <dbReference type="EMBL" id="MEL0565499.1"/>
    </source>
</evidence>
<dbReference type="Proteomes" id="UP000327236">
    <property type="component" value="Unassembled WGS sequence"/>
</dbReference>
<evidence type="ECO:0000259" key="9">
    <source>
        <dbReference type="PROSITE" id="PS50929"/>
    </source>
</evidence>
<dbReference type="CDD" id="cd03228">
    <property type="entry name" value="ABCC_MRP_Like"/>
    <property type="match status" value="1"/>
</dbReference>
<dbReference type="PROSITE" id="PS50893">
    <property type="entry name" value="ABC_TRANSPORTER_2"/>
    <property type="match status" value="1"/>
</dbReference>
<dbReference type="SUPFAM" id="SSF90123">
    <property type="entry name" value="ABC transporter transmembrane region"/>
    <property type="match status" value="1"/>
</dbReference>
<dbReference type="GO" id="GO:0016887">
    <property type="term" value="F:ATP hydrolysis activity"/>
    <property type="evidence" value="ECO:0007669"/>
    <property type="project" value="InterPro"/>
</dbReference>
<evidence type="ECO:0000256" key="7">
    <source>
        <dbReference type="SAM" id="Phobius"/>
    </source>
</evidence>
<dbReference type="Gene3D" id="1.20.1560.10">
    <property type="entry name" value="ABC transporter type 1, transmembrane domain"/>
    <property type="match status" value="1"/>
</dbReference>
<dbReference type="Gene3D" id="3.40.50.300">
    <property type="entry name" value="P-loop containing nucleotide triphosphate hydrolases"/>
    <property type="match status" value="1"/>
</dbReference>
<dbReference type="Pfam" id="PF00005">
    <property type="entry name" value="ABC_tran"/>
    <property type="match status" value="1"/>
</dbReference>
<protein>
    <submittedName>
        <fullName evidence="10">ABC transporter ATP-binding protein</fullName>
    </submittedName>
</protein>
<dbReference type="SUPFAM" id="SSF52540">
    <property type="entry name" value="P-loop containing nucleoside triphosphate hydrolases"/>
    <property type="match status" value="1"/>
</dbReference>
<dbReference type="EMBL" id="JBBVUL010000011">
    <property type="protein sequence ID" value="MEL0565499.1"/>
    <property type="molecule type" value="Genomic_DNA"/>
</dbReference>
<comment type="subcellular location">
    <subcellularLocation>
        <location evidence="1">Cell membrane</location>
        <topology evidence="1">Multi-pass membrane protein</topology>
    </subcellularLocation>
</comment>
<name>A0A5N1IDS6_LACJE</name>
<evidence type="ECO:0000256" key="5">
    <source>
        <dbReference type="ARBA" id="ARBA00022989"/>
    </source>
</evidence>
<dbReference type="Proteomes" id="UP001385848">
    <property type="component" value="Unassembled WGS sequence"/>
</dbReference>
<evidence type="ECO:0000256" key="2">
    <source>
        <dbReference type="ARBA" id="ARBA00022692"/>
    </source>
</evidence>
<keyword evidence="3" id="KW-0547">Nucleotide-binding</keyword>
<feature type="transmembrane region" description="Helical" evidence="7">
    <location>
        <begin position="130"/>
        <end position="158"/>
    </location>
</feature>
<comment type="caution">
    <text evidence="10">The sequence shown here is derived from an EMBL/GenBank/DDBJ whole genome shotgun (WGS) entry which is preliminary data.</text>
</comment>
<keyword evidence="2 7" id="KW-0812">Transmembrane</keyword>
<dbReference type="OrthoDB" id="1672195at2"/>
<dbReference type="GO" id="GO:0005524">
    <property type="term" value="F:ATP binding"/>
    <property type="evidence" value="ECO:0007669"/>
    <property type="project" value="UniProtKB-KW"/>
</dbReference>
<feature type="domain" description="ABC transmembrane type-1" evidence="9">
    <location>
        <begin position="15"/>
        <end position="288"/>
    </location>
</feature>
<dbReference type="RefSeq" id="WP_006588331.1">
    <property type="nucleotide sequence ID" value="NZ_CATOUV010000001.1"/>
</dbReference>
<dbReference type="EMBL" id="VYWW01000006">
    <property type="protein sequence ID" value="KAA9323773.1"/>
    <property type="molecule type" value="Genomic_DNA"/>
</dbReference>
<feature type="transmembrane region" description="Helical" evidence="7">
    <location>
        <begin position="12"/>
        <end position="35"/>
    </location>
</feature>
<dbReference type="InterPro" id="IPR003439">
    <property type="entry name" value="ABC_transporter-like_ATP-bd"/>
</dbReference>
<dbReference type="Pfam" id="PF00664">
    <property type="entry name" value="ABC_membrane"/>
    <property type="match status" value="1"/>
</dbReference>
<keyword evidence="4 10" id="KW-0067">ATP-binding</keyword>
<keyword evidence="13" id="KW-1185">Reference proteome</keyword>
<evidence type="ECO:0000313" key="13">
    <source>
        <dbReference type="Proteomes" id="UP001385848"/>
    </source>
</evidence>
<accession>A0A5N1IDS6</accession>
<evidence type="ECO:0000313" key="12">
    <source>
        <dbReference type="Proteomes" id="UP000327236"/>
    </source>
</evidence>
<evidence type="ECO:0000259" key="8">
    <source>
        <dbReference type="PROSITE" id="PS50893"/>
    </source>
</evidence>
<evidence type="ECO:0000313" key="10">
    <source>
        <dbReference type="EMBL" id="KAA9323773.1"/>
    </source>
</evidence>